<sequence>MNVAESRPERPATIADVAKLAGVSTATVSYVLNGRHLGRIPDETRTKVRSAARKLGYVAQSSARSLSRGRTDLVLVHLGDGGMLRDRPVAIELARLGADLRRAGYGCMLDGDPSLRGVPAARAWAALRPAAVVADAACFTGASVELLHGSGVVAVGMGRAASPFVPTVLLDDSSLGRAAAEHLVERGCGDLVALMPRVPGLRPPAEARFRGAQEVAAARGARIRPVTMGLYPADAAGIARAWAGGDGRPDGVFGFDDRHAGMLLGALTDAGLRVPGDLALVGAEDEPLCELLRPRLTSVGVARLPAGIAGPVLAAVEHRWDPNHATLSWPAHLRRRDT</sequence>
<evidence type="ECO:0000313" key="5">
    <source>
        <dbReference type="EMBL" id="MFG1704415.1"/>
    </source>
</evidence>
<gene>
    <name evidence="5" type="ORF">ACFLIM_14585</name>
</gene>
<evidence type="ECO:0000256" key="2">
    <source>
        <dbReference type="ARBA" id="ARBA00023125"/>
    </source>
</evidence>
<comment type="caution">
    <text evidence="5">The sequence shown here is derived from an EMBL/GenBank/DDBJ whole genome shotgun (WGS) entry which is preliminary data.</text>
</comment>
<dbReference type="PANTHER" id="PTHR30146:SF153">
    <property type="entry name" value="LACTOSE OPERON REPRESSOR"/>
    <property type="match status" value="1"/>
</dbReference>
<keyword evidence="2 5" id="KW-0238">DNA-binding</keyword>
<evidence type="ECO:0000313" key="6">
    <source>
        <dbReference type="Proteomes" id="UP001603978"/>
    </source>
</evidence>
<dbReference type="PANTHER" id="PTHR30146">
    <property type="entry name" value="LACI-RELATED TRANSCRIPTIONAL REPRESSOR"/>
    <property type="match status" value="1"/>
</dbReference>
<dbReference type="PROSITE" id="PS00356">
    <property type="entry name" value="HTH_LACI_1"/>
    <property type="match status" value="1"/>
</dbReference>
<dbReference type="CDD" id="cd06267">
    <property type="entry name" value="PBP1_LacI_sugar_binding-like"/>
    <property type="match status" value="1"/>
</dbReference>
<dbReference type="InterPro" id="IPR046335">
    <property type="entry name" value="LacI/GalR-like_sensor"/>
</dbReference>
<proteinExistence type="predicted"/>
<dbReference type="InterPro" id="IPR028082">
    <property type="entry name" value="Peripla_BP_I"/>
</dbReference>
<keyword evidence="3" id="KW-0804">Transcription</keyword>
<keyword evidence="1" id="KW-0805">Transcription regulation</keyword>
<evidence type="ECO:0000259" key="4">
    <source>
        <dbReference type="PROSITE" id="PS50932"/>
    </source>
</evidence>
<evidence type="ECO:0000256" key="3">
    <source>
        <dbReference type="ARBA" id="ARBA00023163"/>
    </source>
</evidence>
<dbReference type="SMART" id="SM00354">
    <property type="entry name" value="HTH_LACI"/>
    <property type="match status" value="1"/>
</dbReference>
<dbReference type="Pfam" id="PF00356">
    <property type="entry name" value="LacI"/>
    <property type="match status" value="1"/>
</dbReference>
<dbReference type="InterPro" id="IPR010982">
    <property type="entry name" value="Lambda_DNA-bd_dom_sf"/>
</dbReference>
<reference evidence="5 6" key="1">
    <citation type="submission" date="2024-10" db="EMBL/GenBank/DDBJ databases">
        <authorList>
            <person name="Topkara A.R."/>
            <person name="Saygin H."/>
        </authorList>
    </citation>
    <scope>NUCLEOTIDE SEQUENCE [LARGE SCALE GENOMIC DNA]</scope>
    <source>
        <strain evidence="5 6">M3C6</strain>
    </source>
</reference>
<protein>
    <submittedName>
        <fullName evidence="5">LacI family DNA-binding transcriptional regulator</fullName>
    </submittedName>
</protein>
<dbReference type="PRINTS" id="PR00036">
    <property type="entry name" value="HTHLACI"/>
</dbReference>
<keyword evidence="6" id="KW-1185">Reference proteome</keyword>
<dbReference type="GO" id="GO:0003677">
    <property type="term" value="F:DNA binding"/>
    <property type="evidence" value="ECO:0007669"/>
    <property type="project" value="UniProtKB-KW"/>
</dbReference>
<dbReference type="Pfam" id="PF13377">
    <property type="entry name" value="Peripla_BP_3"/>
    <property type="match status" value="1"/>
</dbReference>
<name>A0ABW7ADL4_9ACTN</name>
<evidence type="ECO:0000256" key="1">
    <source>
        <dbReference type="ARBA" id="ARBA00023015"/>
    </source>
</evidence>
<dbReference type="SUPFAM" id="SSF53822">
    <property type="entry name" value="Periplasmic binding protein-like I"/>
    <property type="match status" value="1"/>
</dbReference>
<dbReference type="EMBL" id="JBICRM010000007">
    <property type="protein sequence ID" value="MFG1704415.1"/>
    <property type="molecule type" value="Genomic_DNA"/>
</dbReference>
<dbReference type="Gene3D" id="3.40.50.2300">
    <property type="match status" value="2"/>
</dbReference>
<dbReference type="Gene3D" id="1.10.260.40">
    <property type="entry name" value="lambda repressor-like DNA-binding domains"/>
    <property type="match status" value="1"/>
</dbReference>
<dbReference type="RefSeq" id="WP_393165420.1">
    <property type="nucleotide sequence ID" value="NZ_JBICRM010000007.1"/>
</dbReference>
<dbReference type="CDD" id="cd01392">
    <property type="entry name" value="HTH_LacI"/>
    <property type="match status" value="1"/>
</dbReference>
<accession>A0ABW7ADL4</accession>
<feature type="domain" description="HTH lacI-type" evidence="4">
    <location>
        <begin position="12"/>
        <end position="68"/>
    </location>
</feature>
<dbReference type="SUPFAM" id="SSF47413">
    <property type="entry name" value="lambda repressor-like DNA-binding domains"/>
    <property type="match status" value="1"/>
</dbReference>
<organism evidence="5 6">
    <name type="scientific">Nonomuraea marmarensis</name>
    <dbReference type="NCBI Taxonomy" id="3351344"/>
    <lineage>
        <taxon>Bacteria</taxon>
        <taxon>Bacillati</taxon>
        <taxon>Actinomycetota</taxon>
        <taxon>Actinomycetes</taxon>
        <taxon>Streptosporangiales</taxon>
        <taxon>Streptosporangiaceae</taxon>
        <taxon>Nonomuraea</taxon>
    </lineage>
</organism>
<dbReference type="PROSITE" id="PS50932">
    <property type="entry name" value="HTH_LACI_2"/>
    <property type="match status" value="1"/>
</dbReference>
<dbReference type="InterPro" id="IPR000843">
    <property type="entry name" value="HTH_LacI"/>
</dbReference>
<dbReference type="Proteomes" id="UP001603978">
    <property type="component" value="Unassembled WGS sequence"/>
</dbReference>